<dbReference type="Pfam" id="PF12879">
    <property type="entry name" value="SICA_C"/>
    <property type="match status" value="1"/>
</dbReference>
<feature type="domain" description="Schizont-infected cell agglutination C-terminal" evidence="2">
    <location>
        <begin position="626"/>
        <end position="734"/>
    </location>
</feature>
<reference evidence="3 4" key="1">
    <citation type="submission" date="2014-03" db="EMBL/GenBank/DDBJ databases">
        <title>The Genome Sequence of Plasmodium fragile nilgiri.</title>
        <authorList>
            <consortium name="The Broad Institute Genomics Platform"/>
            <consortium name="The Broad Institute Genome Sequencing Center for Infectious Disease"/>
            <person name="Neafsey D."/>
            <person name="Duraisingh M."/>
            <person name="Young S.K."/>
            <person name="Zeng Q."/>
            <person name="Gargeya S."/>
            <person name="Abouelleil A."/>
            <person name="Alvarado L."/>
            <person name="Chapman S.B."/>
            <person name="Gainer-Dewar J."/>
            <person name="Goldberg J."/>
            <person name="Griggs A."/>
            <person name="Gujja S."/>
            <person name="Hansen M."/>
            <person name="Howarth C."/>
            <person name="Imamovic A."/>
            <person name="Larimer J."/>
            <person name="Pearson M."/>
            <person name="Poon T.W."/>
            <person name="Priest M."/>
            <person name="Roberts A."/>
            <person name="Saif S."/>
            <person name="Shea T."/>
            <person name="Sykes S."/>
            <person name="Wortman J."/>
            <person name="Nusbaum C."/>
            <person name="Birren B."/>
        </authorList>
    </citation>
    <scope>NUCLEOTIDE SEQUENCE [LARGE SCALE GENOMIC DNA]</scope>
    <source>
        <strain evidence="4">nilgiri</strain>
    </source>
</reference>
<feature type="compositionally biased region" description="Acidic residues" evidence="1">
    <location>
        <begin position="276"/>
        <end position="298"/>
    </location>
</feature>
<feature type="compositionally biased region" description="Polar residues" evidence="1">
    <location>
        <begin position="386"/>
        <end position="413"/>
    </location>
</feature>
<sequence>MSARKLGELLAEYVERRGAYMSSETYQQFLEQDIVSLLEQFMTAMMEMDLDSYAKACDNEYWQHPSEHGKPEQVPRRMNNTGERVKCRLMTGALYFLNGWGRNLPGQERTFSGEEELRQYITCAIVNMFTYILDESKCGTNWGTYYAWYAMQNLTWGLPNNAVEQGTCRHGEFEDVKRGKWSMRQVIHEWFKKEAETLQKLGGSEITEECKKDARADNRKSTKGARSDANTTRTVIEEHIEKKLKEGLKDILGQVKEGVKETVRELRGEGAYSANPEDDNDDGEDDDDDDADAEQEDDANAKDKEDKAASGSNADKTKKKEEKSDVQTPPQTTGGAGGAGLARAETPQDIAPPVAAPSAPPSTPAAPSSTPTSAQTPHSGAHPPAGTTTNAQTDKTTGTPGTDSKTNIGTQPNVEDKKKDADANEHGSGKGTKGADSPPEPSRQADEQGKGDNLPTDGSCSGTSHPSGENSIVPRVIQKEDTSDGSEMFHPDWDGTQFPWEKKNETGSQAPAAAASPVSGTTGQQPSDSVDPNQRQCNPSENSAGTRPCVLEISPGHIPGIDTVSGGFAPPYPEHKASSPSNTNVGTGSGGPDGPDLTADVLTATTPVLFFLTSVTVALLGYSLWQYFAYLGQPRRRAYRTVRDVPSPPLDEEILEHLQRGELPPPDYGYTMVRDTRAASAADRRGQRSPRVHTGTIIELHLEVLNECEATEWENVKDDYLQIVVHEFAQEFAQDLQQDVDTNNNILGVSTSHAALATHDSTTRAPPTDIDGIHPCPPHDPDPWSCMETIQLERDRSAPNAEDRCNRMENIQLETDTCPPHDPDPWSDDPWSCMETIPLARDRCAPNEEDPDPWNCMETIQLETGPCPPHDPDPWNCMETIQLATDTSPPNAEDPDPWSCMETIQLEHEGTHSPSPSSSDPRNANLTPDHTNWINWIDRNKHLLRQSTTQPRFLQLKAHWKQYQRQHMATNEHNGVYGHRKAATMHRKKLDAWKAWVAQQHALMHIYGDEEWFKHLLHTAQEETVPAKGEVPRVAQHLEVEQVTAAEHILRVRDVPRPQPLHQDPHTKKHFIAKLWMLLLVSVIEQCEIERSMQEKELYVHDLLEKLCN</sequence>
<feature type="compositionally biased region" description="Low complexity" evidence="1">
    <location>
        <begin position="365"/>
        <end position="377"/>
    </location>
</feature>
<feature type="region of interest" description="Disordered" evidence="1">
    <location>
        <begin position="265"/>
        <end position="596"/>
    </location>
</feature>
<evidence type="ECO:0000256" key="1">
    <source>
        <dbReference type="SAM" id="MobiDB-lite"/>
    </source>
</evidence>
<feature type="compositionally biased region" description="Polar residues" evidence="1">
    <location>
        <begin position="524"/>
        <end position="545"/>
    </location>
</feature>
<feature type="region of interest" description="Disordered" evidence="1">
    <location>
        <begin position="210"/>
        <end position="232"/>
    </location>
</feature>
<feature type="compositionally biased region" description="Basic and acidic residues" evidence="1">
    <location>
        <begin position="315"/>
        <end position="325"/>
    </location>
</feature>
<dbReference type="EMBL" id="KQ001726">
    <property type="protein sequence ID" value="KJP85427.1"/>
    <property type="molecule type" value="Genomic_DNA"/>
</dbReference>
<feature type="compositionally biased region" description="Pro residues" evidence="1">
    <location>
        <begin position="354"/>
        <end position="364"/>
    </location>
</feature>
<keyword evidence="4" id="KW-1185">Reference proteome</keyword>
<dbReference type="InterPro" id="IPR024288">
    <property type="entry name" value="SICA_C"/>
</dbReference>
<feature type="compositionally biased region" description="Polar residues" evidence="1">
    <location>
        <begin position="912"/>
        <end position="926"/>
    </location>
</feature>
<feature type="compositionally biased region" description="Polar residues" evidence="1">
    <location>
        <begin position="456"/>
        <end position="470"/>
    </location>
</feature>
<feature type="compositionally biased region" description="Basic and acidic residues" evidence="1">
    <location>
        <begin position="477"/>
        <end position="493"/>
    </location>
</feature>
<gene>
    <name evidence="3" type="ORF">AK88_04930</name>
</gene>
<dbReference type="AlphaFoldDB" id="A0A0D9QF19"/>
<protein>
    <recommendedName>
        <fullName evidence="2">Schizont-infected cell agglutination C-terminal domain-containing protein</fullName>
    </recommendedName>
</protein>
<evidence type="ECO:0000259" key="2">
    <source>
        <dbReference type="Pfam" id="PF12879"/>
    </source>
</evidence>
<dbReference type="VEuPathDB" id="PlasmoDB:AK88_04930"/>
<dbReference type="Proteomes" id="UP000054561">
    <property type="component" value="Unassembled WGS sequence"/>
</dbReference>
<feature type="compositionally biased region" description="Basic and acidic residues" evidence="1">
    <location>
        <begin position="414"/>
        <end position="428"/>
    </location>
</feature>
<accession>A0A0D9QF19</accession>
<name>A0A0D9QF19_PLAFR</name>
<feature type="region of interest" description="Disordered" evidence="1">
    <location>
        <begin position="907"/>
        <end position="926"/>
    </location>
</feature>
<feature type="compositionally biased region" description="Basic and acidic residues" evidence="1">
    <location>
        <begin position="210"/>
        <end position="220"/>
    </location>
</feature>
<feature type="compositionally biased region" description="Basic and acidic residues" evidence="1">
    <location>
        <begin position="299"/>
        <end position="308"/>
    </location>
</feature>
<dbReference type="OrthoDB" id="375150at2759"/>
<dbReference type="RefSeq" id="XP_012337957.1">
    <property type="nucleotide sequence ID" value="XM_012482534.1"/>
</dbReference>
<evidence type="ECO:0000313" key="4">
    <source>
        <dbReference type="Proteomes" id="UP000054561"/>
    </source>
</evidence>
<feature type="compositionally biased region" description="Low complexity" evidence="1">
    <location>
        <begin position="506"/>
        <end position="523"/>
    </location>
</feature>
<evidence type="ECO:0000313" key="3">
    <source>
        <dbReference type="EMBL" id="KJP85427.1"/>
    </source>
</evidence>
<dbReference type="GeneID" id="24270244"/>
<organism evidence="3 4">
    <name type="scientific">Plasmodium fragile</name>
    <dbReference type="NCBI Taxonomy" id="5857"/>
    <lineage>
        <taxon>Eukaryota</taxon>
        <taxon>Sar</taxon>
        <taxon>Alveolata</taxon>
        <taxon>Apicomplexa</taxon>
        <taxon>Aconoidasida</taxon>
        <taxon>Haemosporida</taxon>
        <taxon>Plasmodiidae</taxon>
        <taxon>Plasmodium</taxon>
        <taxon>Plasmodium (Plasmodium)</taxon>
    </lineage>
</organism>
<proteinExistence type="predicted"/>